<protein>
    <submittedName>
        <fullName evidence="1">Uncharacterized protein</fullName>
    </submittedName>
</protein>
<gene>
    <name evidence="1" type="ORF">EK21DRAFT_112582</name>
</gene>
<dbReference type="EMBL" id="ML978197">
    <property type="protein sequence ID" value="KAF2029711.1"/>
    <property type="molecule type" value="Genomic_DNA"/>
</dbReference>
<reference evidence="1" key="1">
    <citation type="journal article" date="2020" name="Stud. Mycol.">
        <title>101 Dothideomycetes genomes: a test case for predicting lifestyles and emergence of pathogens.</title>
        <authorList>
            <person name="Haridas S."/>
            <person name="Albert R."/>
            <person name="Binder M."/>
            <person name="Bloem J."/>
            <person name="Labutti K."/>
            <person name="Salamov A."/>
            <person name="Andreopoulos B."/>
            <person name="Baker S."/>
            <person name="Barry K."/>
            <person name="Bills G."/>
            <person name="Bluhm B."/>
            <person name="Cannon C."/>
            <person name="Castanera R."/>
            <person name="Culley D."/>
            <person name="Daum C."/>
            <person name="Ezra D."/>
            <person name="Gonzalez J."/>
            <person name="Henrissat B."/>
            <person name="Kuo A."/>
            <person name="Liang C."/>
            <person name="Lipzen A."/>
            <person name="Lutzoni F."/>
            <person name="Magnuson J."/>
            <person name="Mondo S."/>
            <person name="Nolan M."/>
            <person name="Ohm R."/>
            <person name="Pangilinan J."/>
            <person name="Park H.-J."/>
            <person name="Ramirez L."/>
            <person name="Alfaro M."/>
            <person name="Sun H."/>
            <person name="Tritt A."/>
            <person name="Yoshinaga Y."/>
            <person name="Zwiers L.-H."/>
            <person name="Turgeon B."/>
            <person name="Goodwin S."/>
            <person name="Spatafora J."/>
            <person name="Crous P."/>
            <person name="Grigoriev I."/>
        </authorList>
    </citation>
    <scope>NUCLEOTIDE SEQUENCE</scope>
    <source>
        <strain evidence="1">CBS 110217</strain>
    </source>
</reference>
<dbReference type="OrthoDB" id="3799276at2759"/>
<dbReference type="Proteomes" id="UP000799777">
    <property type="component" value="Unassembled WGS sequence"/>
</dbReference>
<evidence type="ECO:0000313" key="1">
    <source>
        <dbReference type="EMBL" id="KAF2029711.1"/>
    </source>
</evidence>
<keyword evidence="2" id="KW-1185">Reference proteome</keyword>
<proteinExistence type="predicted"/>
<organism evidence="1 2">
    <name type="scientific">Setomelanomma holmii</name>
    <dbReference type="NCBI Taxonomy" id="210430"/>
    <lineage>
        <taxon>Eukaryota</taxon>
        <taxon>Fungi</taxon>
        <taxon>Dikarya</taxon>
        <taxon>Ascomycota</taxon>
        <taxon>Pezizomycotina</taxon>
        <taxon>Dothideomycetes</taxon>
        <taxon>Pleosporomycetidae</taxon>
        <taxon>Pleosporales</taxon>
        <taxon>Pleosporineae</taxon>
        <taxon>Phaeosphaeriaceae</taxon>
        <taxon>Setomelanomma</taxon>
    </lineage>
</organism>
<comment type="caution">
    <text evidence="1">The sequence shown here is derived from an EMBL/GenBank/DDBJ whole genome shotgun (WGS) entry which is preliminary data.</text>
</comment>
<accession>A0A9P4H7L2</accession>
<sequence>MPTDTYRPQGMIDAHNILTAIDPLRCIFCENQKSAPGVNTICAACDIQLRAVPSLQFLHTIALELYDFWIALLKKTLTRRFHVKNRPPNYSTVFWFDLGLPGVKTSLPALDNDTLEWIDHDKTGVRKSMVLDEHARELLNQVILTDMQCAEAMQLLAHLLHVRLMKPVSHWHGYFSVFTGADTRIASSPITKIEEVGFKPNHPVCTYHWTFRVTLQDGHRFAVNFADRQLGWLRIVVEWEGYLRDCVALRAWQDDNLAVKEFDAESEGIAEEMEIHELGYWLERTSMYYNVHLHRIEAPRFDMVLEDPLEEWKPDMMLGLEERERADQASKCRLEEHVEEYFHKWRQGVLG</sequence>
<name>A0A9P4H7L2_9PLEO</name>
<evidence type="ECO:0000313" key="2">
    <source>
        <dbReference type="Proteomes" id="UP000799777"/>
    </source>
</evidence>
<dbReference type="AlphaFoldDB" id="A0A9P4H7L2"/>